<dbReference type="HOGENOM" id="CLU_084338_4_1_0"/>
<protein>
    <submittedName>
        <fullName evidence="3">ATP synthase epsilon chain</fullName>
    </submittedName>
</protein>
<dbReference type="GO" id="GO:0045259">
    <property type="term" value="C:proton-transporting ATP synthase complex"/>
    <property type="evidence" value="ECO:0007669"/>
    <property type="project" value="UniProtKB-KW"/>
</dbReference>
<evidence type="ECO:0000256" key="1">
    <source>
        <dbReference type="ARBA" id="ARBA00023196"/>
    </source>
</evidence>
<keyword evidence="4" id="KW-1185">Reference proteome</keyword>
<accession>R4PWJ4</accession>
<organism evidence="3 4">
    <name type="scientific">Candidatus Saccharimonas aalborgensis</name>
    <dbReference type="NCBI Taxonomy" id="1332188"/>
    <lineage>
        <taxon>Bacteria</taxon>
        <taxon>Candidatus Saccharimonadota</taxon>
        <taxon>Candidatus Saccharimonadia</taxon>
        <taxon>Candidatus Saccharimonadales</taxon>
        <taxon>Candidatus Saccharimonadaceae</taxon>
        <taxon>Candidatus Saccharimonas</taxon>
    </lineage>
</organism>
<dbReference type="AlphaFoldDB" id="R4PWJ4"/>
<evidence type="ECO:0000313" key="3">
    <source>
        <dbReference type="EMBL" id="AGL62127.1"/>
    </source>
</evidence>
<dbReference type="OrthoDB" id="5294255at2"/>
<sequence length="87" mass="9528">MSKSTPQAPLAVIARAPFHIYYEGSAFSVSAKNRVGPFDILPGHADFFSILVPCTITIDTGTEQLSFEIYSGMLTVRSDQVLLFVNM</sequence>
<dbReference type="Gene3D" id="2.60.15.10">
    <property type="entry name" value="F0F1 ATP synthase delta/epsilon subunit, N-terminal"/>
    <property type="match status" value="1"/>
</dbReference>
<dbReference type="GO" id="GO:0015986">
    <property type="term" value="P:proton motive force-driven ATP synthesis"/>
    <property type="evidence" value="ECO:0007669"/>
    <property type="project" value="InterPro"/>
</dbReference>
<dbReference type="Pfam" id="PF02823">
    <property type="entry name" value="ATP-synt_DE_N"/>
    <property type="match status" value="1"/>
</dbReference>
<gene>
    <name evidence="3" type="primary">atpC</name>
    <name evidence="3" type="ORF">L336_0419</name>
</gene>
<dbReference type="KEGG" id="saal:L336_0419"/>
<dbReference type="SUPFAM" id="SSF51344">
    <property type="entry name" value="Epsilon subunit of F1F0-ATP synthase N-terminal domain"/>
    <property type="match status" value="1"/>
</dbReference>
<keyword evidence="1" id="KW-0139">CF(1)</keyword>
<evidence type="ECO:0000313" key="4">
    <source>
        <dbReference type="Proteomes" id="UP000013893"/>
    </source>
</evidence>
<feature type="domain" description="ATP synthase F1 complex delta/epsilon subunit N-terminal" evidence="2">
    <location>
        <begin position="16"/>
        <end position="85"/>
    </location>
</feature>
<dbReference type="EMBL" id="CP005957">
    <property type="protein sequence ID" value="AGL62127.1"/>
    <property type="molecule type" value="Genomic_DNA"/>
</dbReference>
<dbReference type="RefSeq" id="WP_015641577.1">
    <property type="nucleotide sequence ID" value="NC_021219.1"/>
</dbReference>
<dbReference type="InterPro" id="IPR020546">
    <property type="entry name" value="ATP_synth_F1_dsu/esu_N"/>
</dbReference>
<name>R4PWJ4_9BACT</name>
<dbReference type="Proteomes" id="UP000013893">
    <property type="component" value="Chromosome"/>
</dbReference>
<reference evidence="3 4" key="1">
    <citation type="journal article" date="2013" name="Nat. Biotechnol.">
        <title>Genome sequences of rare, uncultured bacteria obtained by differential coverage binning of multiple metagenomes.</title>
        <authorList>
            <person name="Albertsen M."/>
            <person name="Hugenholtz P."/>
            <person name="Skarshewski A."/>
            <person name="Nielsen K.L."/>
            <person name="Tyson G.W."/>
            <person name="Nielsen P.H."/>
        </authorList>
    </citation>
    <scope>NUCLEOTIDE SEQUENCE [LARGE SCALE GENOMIC DNA]</scope>
    <source>
        <strain evidence="3">TM71</strain>
    </source>
</reference>
<dbReference type="STRING" id="1332188.L336_0419"/>
<keyword evidence="1" id="KW-0066">ATP synthesis</keyword>
<evidence type="ECO:0000259" key="2">
    <source>
        <dbReference type="Pfam" id="PF02823"/>
    </source>
</evidence>
<proteinExistence type="predicted"/>
<dbReference type="InterPro" id="IPR036771">
    <property type="entry name" value="ATPsynth_dsu/esu_N"/>
</dbReference>